<organism evidence="2 3">
    <name type="scientific">Stylophora pistillata</name>
    <name type="common">Smooth cauliflower coral</name>
    <dbReference type="NCBI Taxonomy" id="50429"/>
    <lineage>
        <taxon>Eukaryota</taxon>
        <taxon>Metazoa</taxon>
        <taxon>Cnidaria</taxon>
        <taxon>Anthozoa</taxon>
        <taxon>Hexacorallia</taxon>
        <taxon>Scleractinia</taxon>
        <taxon>Astrocoeniina</taxon>
        <taxon>Pocilloporidae</taxon>
        <taxon>Stylophora</taxon>
    </lineage>
</organism>
<feature type="compositionally biased region" description="Low complexity" evidence="1">
    <location>
        <begin position="597"/>
        <end position="607"/>
    </location>
</feature>
<feature type="compositionally biased region" description="Basic and acidic residues" evidence="1">
    <location>
        <begin position="619"/>
        <end position="636"/>
    </location>
</feature>
<gene>
    <name evidence="2" type="ORF">AWC38_SpisGene19431</name>
</gene>
<feature type="compositionally biased region" description="Polar residues" evidence="1">
    <location>
        <begin position="1199"/>
        <end position="1222"/>
    </location>
</feature>
<feature type="compositionally biased region" description="Polar residues" evidence="1">
    <location>
        <begin position="295"/>
        <end position="309"/>
    </location>
</feature>
<feature type="compositionally biased region" description="Low complexity" evidence="1">
    <location>
        <begin position="365"/>
        <end position="374"/>
    </location>
</feature>
<feature type="region of interest" description="Disordered" evidence="1">
    <location>
        <begin position="1473"/>
        <end position="1505"/>
    </location>
</feature>
<dbReference type="Proteomes" id="UP000225706">
    <property type="component" value="Unassembled WGS sequence"/>
</dbReference>
<feature type="compositionally biased region" description="Low complexity" evidence="1">
    <location>
        <begin position="572"/>
        <end position="589"/>
    </location>
</feature>
<feature type="compositionally biased region" description="Basic and acidic residues" evidence="1">
    <location>
        <begin position="913"/>
        <end position="942"/>
    </location>
</feature>
<feature type="region of interest" description="Disordered" evidence="1">
    <location>
        <begin position="913"/>
        <end position="1417"/>
    </location>
</feature>
<dbReference type="PANTHER" id="PTHR21937">
    <property type="entry name" value="CCDC66 DOMAIN-CONTAINING PROTEIN"/>
    <property type="match status" value="1"/>
</dbReference>
<feature type="compositionally biased region" description="Basic residues" evidence="1">
    <location>
        <begin position="1156"/>
        <end position="1168"/>
    </location>
</feature>
<evidence type="ECO:0000313" key="2">
    <source>
        <dbReference type="EMBL" id="PFX16299.1"/>
    </source>
</evidence>
<accession>A0A2B4RHM1</accession>
<feature type="compositionally biased region" description="Basic and acidic residues" evidence="1">
    <location>
        <begin position="1007"/>
        <end position="1021"/>
    </location>
</feature>
<comment type="caution">
    <text evidence="2">The sequence shown here is derived from an EMBL/GenBank/DDBJ whole genome shotgun (WGS) entry which is preliminary data.</text>
</comment>
<feature type="compositionally biased region" description="Polar residues" evidence="1">
    <location>
        <begin position="193"/>
        <end position="204"/>
    </location>
</feature>
<sequence>MFSPLARGKASWDGDLQCETYSDQASPVEPLLPQLINHTSSRNKSARSSGSFLLEDGQLALPKTFVTRKGAILLFTPSDEVCNHGYEESHFKKENVYEAGLRLRTMGNLTNSVLEFGKEEEEAWEGVSDYAKEASGKGEQPKRDKASFLRFLHYLDSENLTADKNVQPGADPDYYLEELKKTSGHNSHRRFRSQTPFSTRTSYSTNATSHYSQFLDDDDEITGIIQDYIKYGKSAGWSHNKEHLEHRIISSDHMPDIGVEGCETLEDIANFSSPKSPRTNRGSAITFSPSMPSMAFGSTSHEAQDSISRPKTAPIPPALESPRANPRITSGKPPPLLRALGSTPNHLDEILNADVGFGRYHRQGPSPRLRLSRSPSPPFQLGSSRGTTPDFAAKAQRLAASPDGKIEEWNRTANVIEEEDEPALPVDQTETGKHSRRPSSAGSPRSGREEKVGIQGRASSAGTTNGITRSSLHSSRSASYSSVSHYNRGQSAMSRDVECIGSSPDLAEMDRDDASPTWLGMRDDLFIERDDMADHGDGHPMGRVSRETACSEVSSPARDNLVKSPSPPLRGPSVASRLASPSPRSPSVQSRRETMVRSRGSSAISSDASEEWQDAIRAAAEEGDRKSSSSVRERLVRSRQSGLTGEEDMRDGAYIDTRTSSAKTAQEGAETRATLGSEADLAQVSETIVRSQSMVEGVNEDLLLEEETADEEWPSIIERGEYIGPDETIESDEKAGITGELAISTFDVPLMEECPSSLPVNVEESLDSGAAHPETLTDATELDEKQQETPIIEVHADGALTSVLTSPELHESETLPSIIDNQELKETETVVAQSSHLVKQTTADTVIHNESVAVFQDSAPSSPDVNLTNHVREGKEFLLNAPEKTASTPAAVPRSSSPAPIKAEQILHKELLPEARLEPAGKVDDDRAPSPYKETIDIEKSRPSSPVTEEQRSVPVSIGEAVRNYIESGQEPQVRDSSARSPRSSETGAEEKENEEKAVEKSSLSSMEKEPISRTKPEAIKPKINKQSKPISSNVSEKLSGINKTESKPDYSGLNLLNSEDKAKEVKEPTDEEREARRQIVSSLFNKHDAPRDGKLELEGIGKEGEGNESSSGGLVTRTSPPVAEKKNDLSDLAALVNKNKTPSKLKEKKADAKKKSGKQGKSTKKKDKNTIDPENIDFEAFNTPDMLDGMDDELRQFIQEQSKVTSATDNRPSGSASAVNDTKTRKESVQTLEMPQVAREVPTDKKDAHAPSKPKKLTKKELAKIRADQRKEERKKKEEEKRMKEEEMRLLKEREEEAAKVKAEAEEKQRNIEGEKIKRLADEEEAKQQEQEALEKLKEAKKKAREERELRRAAEAERRRLEVQRKREEKKKREEELKEREKELEQQKMNREKRMAEMEEARRRKEELERLEEEQRLEEQRLLELQREEEERMLDEEKIREAEEELRRLQEEREYREQMRRIAEIQEAKLRQEEEERLRREEAERQRAEEEKRRREEAEQERLREEQRRIEMARRLEALARMRSAQAAARRKALLLKRREDNVERMQSLKHTRCGQGITRAFVFTYYTHIPRKVWEVPIGFNKKKKSFGSPRRKPPPKPP</sequence>
<evidence type="ECO:0000313" key="3">
    <source>
        <dbReference type="Proteomes" id="UP000225706"/>
    </source>
</evidence>
<feature type="compositionally biased region" description="Basic and acidic residues" evidence="1">
    <location>
        <begin position="1145"/>
        <end position="1155"/>
    </location>
</feature>
<feature type="compositionally biased region" description="Polar residues" evidence="1">
    <location>
        <begin position="457"/>
        <end position="469"/>
    </location>
</feature>
<feature type="compositionally biased region" description="Basic and acidic residues" evidence="1">
    <location>
        <begin position="1086"/>
        <end position="1106"/>
    </location>
</feature>
<feature type="compositionally biased region" description="Polar residues" evidence="1">
    <location>
        <begin position="1025"/>
        <end position="1037"/>
    </location>
</feature>
<dbReference type="PANTHER" id="PTHR21937:SF6">
    <property type="entry name" value="CCDC66 DOMAIN-CONTAINING PROTEIN"/>
    <property type="match status" value="1"/>
</dbReference>
<dbReference type="InterPro" id="IPR031440">
    <property type="entry name" value="DUF4670"/>
</dbReference>
<dbReference type="STRING" id="50429.A0A2B4RHM1"/>
<feature type="region of interest" description="Disordered" evidence="1">
    <location>
        <begin position="415"/>
        <end position="497"/>
    </location>
</feature>
<feature type="region of interest" description="Disordered" evidence="1">
    <location>
        <begin position="531"/>
        <end position="678"/>
    </location>
</feature>
<dbReference type="OrthoDB" id="5983971at2759"/>
<dbReference type="EMBL" id="LSMT01000557">
    <property type="protein sequence ID" value="PFX16299.1"/>
    <property type="molecule type" value="Genomic_DNA"/>
</dbReference>
<feature type="compositionally biased region" description="Basic and acidic residues" evidence="1">
    <location>
        <begin position="1059"/>
        <end position="1078"/>
    </location>
</feature>
<evidence type="ECO:0000256" key="1">
    <source>
        <dbReference type="SAM" id="MobiDB-lite"/>
    </source>
</evidence>
<feature type="region of interest" description="Disordered" evidence="1">
    <location>
        <begin position="185"/>
        <end position="204"/>
    </location>
</feature>
<feature type="region of interest" description="Disordered" evidence="1">
    <location>
        <begin position="358"/>
        <end position="388"/>
    </location>
</feature>
<feature type="region of interest" description="Disordered" evidence="1">
    <location>
        <begin position="295"/>
        <end position="341"/>
    </location>
</feature>
<feature type="compositionally biased region" description="Basic and acidic residues" evidence="1">
    <location>
        <begin position="989"/>
        <end position="1000"/>
    </location>
</feature>
<feature type="compositionally biased region" description="Basic and acidic residues" evidence="1">
    <location>
        <begin position="1260"/>
        <end position="1417"/>
    </location>
</feature>
<feature type="compositionally biased region" description="Basic and acidic residues" evidence="1">
    <location>
        <begin position="531"/>
        <end position="546"/>
    </location>
</feature>
<keyword evidence="3" id="KW-1185">Reference proteome</keyword>
<name>A0A2B4RHM1_STYPI</name>
<protein>
    <submittedName>
        <fullName evidence="2">Reticulocyte-binding protein 2-like a</fullName>
    </submittedName>
</protein>
<feature type="compositionally biased region" description="Low complexity" evidence="1">
    <location>
        <begin position="470"/>
        <end position="484"/>
    </location>
</feature>
<feature type="compositionally biased region" description="Basic and acidic residues" evidence="1">
    <location>
        <begin position="1242"/>
        <end position="1251"/>
    </location>
</feature>
<proteinExistence type="predicted"/>
<reference evidence="3" key="1">
    <citation type="journal article" date="2017" name="bioRxiv">
        <title>Comparative analysis of the genomes of Stylophora pistillata and Acropora digitifera provides evidence for extensive differences between species of corals.</title>
        <authorList>
            <person name="Voolstra C.R."/>
            <person name="Li Y."/>
            <person name="Liew Y.J."/>
            <person name="Baumgarten S."/>
            <person name="Zoccola D."/>
            <person name="Flot J.-F."/>
            <person name="Tambutte S."/>
            <person name="Allemand D."/>
            <person name="Aranda M."/>
        </authorList>
    </citation>
    <scope>NUCLEOTIDE SEQUENCE [LARGE SCALE GENOMIC DNA]</scope>
</reference>